<dbReference type="InterPro" id="IPR020936">
    <property type="entry name" value="TrhO"/>
</dbReference>
<reference evidence="3" key="1">
    <citation type="journal article" date="2015" name="Nature">
        <title>Complex archaea that bridge the gap between prokaryotes and eukaryotes.</title>
        <authorList>
            <person name="Spang A."/>
            <person name="Saw J.H."/>
            <person name="Jorgensen S.L."/>
            <person name="Zaremba-Niedzwiedzka K."/>
            <person name="Martijn J."/>
            <person name="Lind A.E."/>
            <person name="van Eijk R."/>
            <person name="Schleper C."/>
            <person name="Guy L."/>
            <person name="Ettema T.J."/>
        </authorList>
    </citation>
    <scope>NUCLEOTIDE SEQUENCE</scope>
</reference>
<dbReference type="SUPFAM" id="SSF52821">
    <property type="entry name" value="Rhodanese/Cell cycle control phosphatase"/>
    <property type="match status" value="1"/>
</dbReference>
<organism evidence="3">
    <name type="scientific">marine sediment metagenome</name>
    <dbReference type="NCBI Taxonomy" id="412755"/>
    <lineage>
        <taxon>unclassified sequences</taxon>
        <taxon>metagenomes</taxon>
        <taxon>ecological metagenomes</taxon>
    </lineage>
</organism>
<evidence type="ECO:0000256" key="1">
    <source>
        <dbReference type="SAM" id="MobiDB-lite"/>
    </source>
</evidence>
<dbReference type="PROSITE" id="PS50206">
    <property type="entry name" value="RHODANESE_3"/>
    <property type="match status" value="1"/>
</dbReference>
<evidence type="ECO:0000313" key="3">
    <source>
        <dbReference type="EMBL" id="KKL15017.1"/>
    </source>
</evidence>
<protein>
    <recommendedName>
        <fullName evidence="2">Rhodanese domain-containing protein</fullName>
    </recommendedName>
</protein>
<dbReference type="InterPro" id="IPR001763">
    <property type="entry name" value="Rhodanese-like_dom"/>
</dbReference>
<dbReference type="PANTHER" id="PTHR43268">
    <property type="entry name" value="THIOSULFATE SULFURTRANSFERASE/RHODANESE-LIKE DOMAIN-CONTAINING PROTEIN 2"/>
    <property type="match status" value="1"/>
</dbReference>
<sequence>MSAIHKDNVTSAHFVVCALYKFVALPEFEALRQPLLDVMEANEVRGTLLIAAEGINGTVAAKREGIDNLLAWLDKQPNLDNIVSKESYDDECPFYRTKVKLKKEIVTMGVEGVDPLKVVGSYVKPKDWNALISDPEVILVDTRNDYEIEIGTFQNAVDPNTKTFREFPQWAKENLDPSKHKKVAMFCTGGIRCEKSTAYMKEQGFEDVYHLEGGILKYLEEVPKEETMWQGECFVFDNRVAVDHDLQKGSYDQCHACRMPITEDEKLKAEYMEGVSCHHCIDDVTDEQRERFAERQKQIELAQARGEGHIGNEAQAVLQKRKEAKKAQKDAQRKM</sequence>
<accession>A0A0F9BMC6</accession>
<dbReference type="Gene3D" id="3.30.70.100">
    <property type="match status" value="1"/>
</dbReference>
<comment type="caution">
    <text evidence="3">The sequence shown here is derived from an EMBL/GenBank/DDBJ whole genome shotgun (WGS) entry which is preliminary data.</text>
</comment>
<dbReference type="Gene3D" id="3.40.250.10">
    <property type="entry name" value="Rhodanese-like domain"/>
    <property type="match status" value="1"/>
</dbReference>
<proteinExistence type="inferred from homology"/>
<dbReference type="InterPro" id="IPR040503">
    <property type="entry name" value="TRHO_N"/>
</dbReference>
<dbReference type="SMART" id="SM00450">
    <property type="entry name" value="RHOD"/>
    <property type="match status" value="1"/>
</dbReference>
<dbReference type="CDD" id="cd01518">
    <property type="entry name" value="RHOD_YceA"/>
    <property type="match status" value="1"/>
</dbReference>
<feature type="region of interest" description="Disordered" evidence="1">
    <location>
        <begin position="303"/>
        <end position="335"/>
    </location>
</feature>
<dbReference type="Pfam" id="PF00581">
    <property type="entry name" value="Rhodanese"/>
    <property type="match status" value="1"/>
</dbReference>
<dbReference type="Pfam" id="PF17773">
    <property type="entry name" value="UPF0176_N"/>
    <property type="match status" value="1"/>
</dbReference>
<name>A0A0F9BMC6_9ZZZZ</name>
<dbReference type="HAMAP" id="MF_00469">
    <property type="entry name" value="TrhO"/>
    <property type="match status" value="1"/>
</dbReference>
<feature type="compositionally biased region" description="Basic and acidic residues" evidence="1">
    <location>
        <begin position="325"/>
        <end position="335"/>
    </location>
</feature>
<dbReference type="InterPro" id="IPR036873">
    <property type="entry name" value="Rhodanese-like_dom_sf"/>
</dbReference>
<gene>
    <name evidence="3" type="ORF">LCGC14_2509830</name>
</gene>
<evidence type="ECO:0000259" key="2">
    <source>
        <dbReference type="PROSITE" id="PS50206"/>
    </source>
</evidence>
<dbReference type="PANTHER" id="PTHR43268:SF3">
    <property type="entry name" value="RHODANESE-LIKE DOMAIN-CONTAINING PROTEIN 7-RELATED"/>
    <property type="match status" value="1"/>
</dbReference>
<feature type="domain" description="Rhodanese" evidence="2">
    <location>
        <begin position="133"/>
        <end position="227"/>
    </location>
</feature>
<dbReference type="AlphaFoldDB" id="A0A0F9BMC6"/>
<dbReference type="EMBL" id="LAZR01040228">
    <property type="protein sequence ID" value="KKL15017.1"/>
    <property type="molecule type" value="Genomic_DNA"/>
</dbReference>
<dbReference type="NCBIfam" id="NF001136">
    <property type="entry name" value="PRK00142.1-4"/>
    <property type="match status" value="1"/>
</dbReference>